<name>A0A6V7P6B7_ANACO</name>
<feature type="compositionally biased region" description="Low complexity" evidence="1">
    <location>
        <begin position="17"/>
        <end position="30"/>
    </location>
</feature>
<feature type="compositionally biased region" description="Acidic residues" evidence="1">
    <location>
        <begin position="263"/>
        <end position="284"/>
    </location>
</feature>
<sequence length="360" mass="39991">MPIDPNPAPHSPPNPYPTTATTTTATNATPLTPPLPPNPCPRRTLTLTLTLTLTRASLPLIHVRLSRRARAPSPASSASGAGDAEARARPAVVAPGDGPPDRRLRAAVVRPQAGQLKAQQWEEVAAEVAARCGFERPSKTGTQCRHKIEKLRKRYRAERLRPVASPWPYFERIDRMERGPMPISVRPPPSRLPQALPIASSDEENDDAEDDDGAGEDDGVRIASNTRSINGILRESSWGFPRASANPPPLPARKLSHYQKVEAEDDDDDDDDDEDDEEEEEEEDVGVKLMSQLATVVRRFGDGLERLEKRRMELMREIERDWMEMETKRADMVMESQRYLVETIAGAFASAKKAKKSRDS</sequence>
<dbReference type="InterPro" id="IPR044822">
    <property type="entry name" value="Myb_DNA-bind_4"/>
</dbReference>
<dbReference type="AlphaFoldDB" id="A0A6V7P6B7"/>
<accession>A0A6V7P6B7</accession>
<feature type="region of interest" description="Disordered" evidence="1">
    <location>
        <begin position="1"/>
        <end position="43"/>
    </location>
</feature>
<feature type="region of interest" description="Disordered" evidence="1">
    <location>
        <begin position="238"/>
        <end position="288"/>
    </location>
</feature>
<feature type="compositionally biased region" description="Pro residues" evidence="1">
    <location>
        <begin position="31"/>
        <end position="40"/>
    </location>
</feature>
<feature type="compositionally biased region" description="Acidic residues" evidence="1">
    <location>
        <begin position="201"/>
        <end position="217"/>
    </location>
</feature>
<reference evidence="3" key="1">
    <citation type="submission" date="2020-07" db="EMBL/GenBank/DDBJ databases">
        <authorList>
            <person name="Lin J."/>
        </authorList>
    </citation>
    <scope>NUCLEOTIDE SEQUENCE</scope>
</reference>
<feature type="compositionally biased region" description="Pro residues" evidence="1">
    <location>
        <begin position="1"/>
        <end position="16"/>
    </location>
</feature>
<protein>
    <recommendedName>
        <fullName evidence="2">Myb/SANT-like DNA-binding domain-containing protein</fullName>
    </recommendedName>
</protein>
<evidence type="ECO:0000259" key="2">
    <source>
        <dbReference type="Pfam" id="PF13837"/>
    </source>
</evidence>
<dbReference type="PANTHER" id="PTHR31307">
    <property type="entry name" value="TRIHELIX TRANSCRIPTION FACTOR ASIL2"/>
    <property type="match status" value="1"/>
</dbReference>
<organism evidence="3">
    <name type="scientific">Ananas comosus var. bracteatus</name>
    <name type="common">red pineapple</name>
    <dbReference type="NCBI Taxonomy" id="296719"/>
    <lineage>
        <taxon>Eukaryota</taxon>
        <taxon>Viridiplantae</taxon>
        <taxon>Streptophyta</taxon>
        <taxon>Embryophyta</taxon>
        <taxon>Tracheophyta</taxon>
        <taxon>Spermatophyta</taxon>
        <taxon>Magnoliopsida</taxon>
        <taxon>Liliopsida</taxon>
        <taxon>Poales</taxon>
        <taxon>Bromeliaceae</taxon>
        <taxon>Bromelioideae</taxon>
        <taxon>Ananas</taxon>
    </lineage>
</organism>
<evidence type="ECO:0000313" key="3">
    <source>
        <dbReference type="EMBL" id="CAD1826332.1"/>
    </source>
</evidence>
<feature type="region of interest" description="Disordered" evidence="1">
    <location>
        <begin position="67"/>
        <end position="101"/>
    </location>
</feature>
<dbReference type="Pfam" id="PF13837">
    <property type="entry name" value="Myb_DNA-bind_4"/>
    <property type="match status" value="1"/>
</dbReference>
<dbReference type="PANTHER" id="PTHR31307:SF3">
    <property type="entry name" value="HOMEODOMAIN-LIKE SUPERFAMILY PROTEIN"/>
    <property type="match status" value="1"/>
</dbReference>
<dbReference type="EMBL" id="LR862145">
    <property type="protein sequence ID" value="CAD1826332.1"/>
    <property type="molecule type" value="Genomic_DNA"/>
</dbReference>
<dbReference type="InterPro" id="IPR044823">
    <property type="entry name" value="ASIL1/2-like"/>
</dbReference>
<feature type="compositionally biased region" description="Low complexity" evidence="1">
    <location>
        <begin position="71"/>
        <end position="95"/>
    </location>
</feature>
<proteinExistence type="predicted"/>
<evidence type="ECO:0000256" key="1">
    <source>
        <dbReference type="SAM" id="MobiDB-lite"/>
    </source>
</evidence>
<gene>
    <name evidence="3" type="ORF">CB5_LOCUS9543</name>
</gene>
<feature type="domain" description="Myb/SANT-like DNA-binding" evidence="2">
    <location>
        <begin position="114"/>
        <end position="176"/>
    </location>
</feature>
<feature type="region of interest" description="Disordered" evidence="1">
    <location>
        <begin position="180"/>
        <end position="226"/>
    </location>
</feature>